<sequence>MRESGCWEEWDRREERDNSEEKGMVEDVFVSVRETSHEEEAADAVMQRRAETETGDEKRSRMSTRSHYWGLRKLTQEVDRKLWVT</sequence>
<feature type="region of interest" description="Disordered" evidence="1">
    <location>
        <begin position="1"/>
        <end position="23"/>
    </location>
</feature>
<protein>
    <submittedName>
        <fullName evidence="2">Uncharacterized protein</fullName>
    </submittedName>
</protein>
<evidence type="ECO:0000256" key="1">
    <source>
        <dbReference type="SAM" id="MobiDB-lite"/>
    </source>
</evidence>
<feature type="region of interest" description="Disordered" evidence="1">
    <location>
        <begin position="35"/>
        <end position="62"/>
    </location>
</feature>
<dbReference type="AlphaFoldDB" id="A0AAV7U959"/>
<reference evidence="2" key="1">
    <citation type="journal article" date="2022" name="bioRxiv">
        <title>Sequencing and chromosome-scale assembly of the giantPleurodeles waltlgenome.</title>
        <authorList>
            <person name="Brown T."/>
            <person name="Elewa A."/>
            <person name="Iarovenko S."/>
            <person name="Subramanian E."/>
            <person name="Araus A.J."/>
            <person name="Petzold A."/>
            <person name="Susuki M."/>
            <person name="Suzuki K.-i.T."/>
            <person name="Hayashi T."/>
            <person name="Toyoda A."/>
            <person name="Oliveira C."/>
            <person name="Osipova E."/>
            <person name="Leigh N.D."/>
            <person name="Simon A."/>
            <person name="Yun M.H."/>
        </authorList>
    </citation>
    <scope>NUCLEOTIDE SEQUENCE</scope>
    <source>
        <strain evidence="2">20211129_DDA</strain>
        <tissue evidence="2">Liver</tissue>
    </source>
</reference>
<proteinExistence type="predicted"/>
<comment type="caution">
    <text evidence="2">The sequence shown here is derived from an EMBL/GenBank/DDBJ whole genome shotgun (WGS) entry which is preliminary data.</text>
</comment>
<dbReference type="EMBL" id="JANPWB010000005">
    <property type="protein sequence ID" value="KAJ1185463.1"/>
    <property type="molecule type" value="Genomic_DNA"/>
</dbReference>
<dbReference type="Proteomes" id="UP001066276">
    <property type="component" value="Chromosome 3_1"/>
</dbReference>
<gene>
    <name evidence="2" type="ORF">NDU88_002255</name>
</gene>
<accession>A0AAV7U959</accession>
<organism evidence="2 3">
    <name type="scientific">Pleurodeles waltl</name>
    <name type="common">Iberian ribbed newt</name>
    <dbReference type="NCBI Taxonomy" id="8319"/>
    <lineage>
        <taxon>Eukaryota</taxon>
        <taxon>Metazoa</taxon>
        <taxon>Chordata</taxon>
        <taxon>Craniata</taxon>
        <taxon>Vertebrata</taxon>
        <taxon>Euteleostomi</taxon>
        <taxon>Amphibia</taxon>
        <taxon>Batrachia</taxon>
        <taxon>Caudata</taxon>
        <taxon>Salamandroidea</taxon>
        <taxon>Salamandridae</taxon>
        <taxon>Pleurodelinae</taxon>
        <taxon>Pleurodeles</taxon>
    </lineage>
</organism>
<feature type="compositionally biased region" description="Basic and acidic residues" evidence="1">
    <location>
        <begin position="46"/>
        <end position="60"/>
    </location>
</feature>
<name>A0AAV7U959_PLEWA</name>
<evidence type="ECO:0000313" key="3">
    <source>
        <dbReference type="Proteomes" id="UP001066276"/>
    </source>
</evidence>
<evidence type="ECO:0000313" key="2">
    <source>
        <dbReference type="EMBL" id="KAJ1185463.1"/>
    </source>
</evidence>
<keyword evidence="3" id="KW-1185">Reference proteome</keyword>